<evidence type="ECO:0000313" key="1">
    <source>
        <dbReference type="EMBL" id="KAJ8035436.1"/>
    </source>
</evidence>
<comment type="caution">
    <text evidence="1">The sequence shown here is derived from an EMBL/GenBank/DDBJ whole genome shotgun (WGS) entry which is preliminary data.</text>
</comment>
<evidence type="ECO:0000313" key="2">
    <source>
        <dbReference type="Proteomes" id="UP001152320"/>
    </source>
</evidence>
<keyword evidence="2" id="KW-1185">Reference proteome</keyword>
<reference evidence="1" key="1">
    <citation type="submission" date="2021-10" db="EMBL/GenBank/DDBJ databases">
        <title>Tropical sea cucumber genome reveals ecological adaptation and Cuvierian tubules defense mechanism.</title>
        <authorList>
            <person name="Chen T."/>
        </authorList>
    </citation>
    <scope>NUCLEOTIDE SEQUENCE</scope>
    <source>
        <strain evidence="1">Nanhai2018</strain>
        <tissue evidence="1">Muscle</tissue>
    </source>
</reference>
<proteinExistence type="predicted"/>
<sequence length="107" mass="12138">MKRNYSQSEGLRHVDCNTPFAKAVCLICNIHKSYGNLSWYYENSGTQLARDNLNLYSKHAGGMIVNGCKSQNYSLKLMHPSANHTLYYCKTNDLTLLSFHVTVQGMN</sequence>
<dbReference type="Proteomes" id="UP001152320">
    <property type="component" value="Chromosome 10"/>
</dbReference>
<protein>
    <submittedName>
        <fullName evidence="1">Uncharacterized protein</fullName>
    </submittedName>
</protein>
<dbReference type="AlphaFoldDB" id="A0A9Q1BZR3"/>
<gene>
    <name evidence="1" type="ORF">HOLleu_22662</name>
</gene>
<accession>A0A9Q1BZR3</accession>
<dbReference type="EMBL" id="JAIZAY010000010">
    <property type="protein sequence ID" value="KAJ8035436.1"/>
    <property type="molecule type" value="Genomic_DNA"/>
</dbReference>
<organism evidence="1 2">
    <name type="scientific">Holothuria leucospilota</name>
    <name type="common">Black long sea cucumber</name>
    <name type="synonym">Mertensiothuria leucospilota</name>
    <dbReference type="NCBI Taxonomy" id="206669"/>
    <lineage>
        <taxon>Eukaryota</taxon>
        <taxon>Metazoa</taxon>
        <taxon>Echinodermata</taxon>
        <taxon>Eleutherozoa</taxon>
        <taxon>Echinozoa</taxon>
        <taxon>Holothuroidea</taxon>
        <taxon>Aspidochirotacea</taxon>
        <taxon>Aspidochirotida</taxon>
        <taxon>Holothuriidae</taxon>
        <taxon>Holothuria</taxon>
    </lineage>
</organism>
<name>A0A9Q1BZR3_HOLLE</name>